<feature type="domain" description="ASCH" evidence="1">
    <location>
        <begin position="73"/>
        <end position="192"/>
    </location>
</feature>
<gene>
    <name evidence="2" type="ORF">SSGG_01124</name>
</gene>
<dbReference type="Proteomes" id="UP000003986">
    <property type="component" value="Unassembled WGS sequence"/>
</dbReference>
<evidence type="ECO:0000259" key="1">
    <source>
        <dbReference type="SMART" id="SM01022"/>
    </source>
</evidence>
<dbReference type="Pfam" id="PF04266">
    <property type="entry name" value="ASCH"/>
    <property type="match status" value="1"/>
</dbReference>
<dbReference type="SMART" id="SM01022">
    <property type="entry name" value="ASCH"/>
    <property type="match status" value="1"/>
</dbReference>
<protein>
    <recommendedName>
        <fullName evidence="1">ASCH domain-containing protein</fullName>
    </recommendedName>
</protein>
<dbReference type="Gene3D" id="3.10.400.10">
    <property type="entry name" value="Sulfate adenylyltransferase"/>
    <property type="match status" value="1"/>
</dbReference>
<accession>D6AR56</accession>
<dbReference type="InterPro" id="IPR007374">
    <property type="entry name" value="ASCH_domain"/>
</dbReference>
<evidence type="ECO:0000313" key="3">
    <source>
        <dbReference type="Proteomes" id="UP000003986"/>
    </source>
</evidence>
<dbReference type="PANTHER" id="PTHR39203">
    <property type="entry name" value="CYTOPLASMIC PROTEIN-RELATED"/>
    <property type="match status" value="1"/>
</dbReference>
<reference evidence="3" key="1">
    <citation type="submission" date="2008-10" db="EMBL/GenBank/DDBJ databases">
        <authorList>
            <person name="Molnar K."/>
        </authorList>
    </citation>
    <scope>NUCLEOTIDE SEQUENCE [LARGE SCALE GENOMIC DNA]</scope>
    <source>
        <strain evidence="3">NRRL 15998</strain>
    </source>
</reference>
<dbReference type="InterPro" id="IPR009326">
    <property type="entry name" value="DUF984"/>
</dbReference>
<evidence type="ECO:0000313" key="2">
    <source>
        <dbReference type="EMBL" id="EFE73758.2"/>
    </source>
</evidence>
<dbReference type="AlphaFoldDB" id="D6AR56"/>
<organism evidence="2 3">
    <name type="scientific">Streptomyces filamentosus NRRL 15998</name>
    <dbReference type="NCBI Taxonomy" id="457431"/>
    <lineage>
        <taxon>Bacteria</taxon>
        <taxon>Bacillati</taxon>
        <taxon>Actinomycetota</taxon>
        <taxon>Actinomycetes</taxon>
        <taxon>Kitasatosporales</taxon>
        <taxon>Streptomycetaceae</taxon>
        <taxon>Streptomyces</taxon>
    </lineage>
</organism>
<sequence>MGGPRRRVRRLPGVSFRSFRAGGRPRRGYEEVREGNGDRGLPAGYHVVRIVGVCGQGDGDGIVWPRVDGMRALELGTAGDVRDRLNSLVLDGRKTATTGLLAEYAEETEGLEVAGERLALLGNDGSRVATIEITRVEVTPFREVTWDHAAAEGEGDRSLEEWCEGHRRFWDSIGTPVGEETPLVCLTFRMVGSG</sequence>
<dbReference type="InterPro" id="IPR015947">
    <property type="entry name" value="PUA-like_sf"/>
</dbReference>
<name>D6AR56_STRFL</name>
<proteinExistence type="predicted"/>
<reference evidence="3" key="2">
    <citation type="submission" date="2008-12" db="EMBL/GenBank/DDBJ databases">
        <title>Annotation of Streptomyces roseosporus strain NRRL 15998.</title>
        <authorList>
            <consortium name="The Broad Institute Genome Sequencing Platform"/>
            <consortium name="Broad Institute Microbial Sequencing Center"/>
            <person name="Fischbach M."/>
            <person name="Ward D."/>
            <person name="Young S."/>
            <person name="Kodira C.D."/>
            <person name="Zeng Q."/>
            <person name="Koehrsen M."/>
            <person name="Godfrey P."/>
            <person name="Alvarado L."/>
            <person name="Berlin A.M."/>
            <person name="Borenstein D."/>
            <person name="Chen Z."/>
            <person name="Engels R."/>
            <person name="Freedman E."/>
            <person name="Gellesch M."/>
            <person name="Goldberg J."/>
            <person name="Griggs A."/>
            <person name="Gujja S."/>
            <person name="Heiman D.I."/>
            <person name="Hepburn T.A."/>
            <person name="Howarth C."/>
            <person name="Jen D."/>
            <person name="Larson L."/>
            <person name="Lewis B."/>
            <person name="Mehta T."/>
            <person name="Park D."/>
            <person name="Pearson M."/>
            <person name="Roberts A."/>
            <person name="Saif S."/>
            <person name="Shea T.D."/>
            <person name="Shenoy N."/>
            <person name="Sisk P."/>
            <person name="Stolte C."/>
            <person name="Sykes S.N."/>
            <person name="Walk T."/>
            <person name="White J."/>
            <person name="Yandava C."/>
            <person name="Straight P."/>
            <person name="Clardy J."/>
            <person name="Hung D."/>
            <person name="Kolter R."/>
            <person name="Mekalanos J."/>
            <person name="Walker S."/>
            <person name="Walsh C.T."/>
            <person name="Wieland B.L.C."/>
            <person name="Ilzarbe M."/>
            <person name="Galagan J."/>
            <person name="Nusbaum C."/>
            <person name="Birren B."/>
        </authorList>
    </citation>
    <scope>NUCLEOTIDE SEQUENCE [LARGE SCALE GENOMIC DNA]</scope>
    <source>
        <strain evidence="3">NRRL 15998</strain>
    </source>
</reference>
<dbReference type="PANTHER" id="PTHR39203:SF1">
    <property type="entry name" value="CYTOPLASMIC PROTEIN"/>
    <property type="match status" value="1"/>
</dbReference>
<dbReference type="EMBL" id="DS999644">
    <property type="protein sequence ID" value="EFE73758.2"/>
    <property type="molecule type" value="Genomic_DNA"/>
</dbReference>
<dbReference type="SUPFAM" id="SSF88697">
    <property type="entry name" value="PUA domain-like"/>
    <property type="match status" value="1"/>
</dbReference>